<dbReference type="Proteomes" id="UP001194714">
    <property type="component" value="Unassembled WGS sequence"/>
</dbReference>
<dbReference type="Pfam" id="PF04266">
    <property type="entry name" value="ASCH"/>
    <property type="match status" value="1"/>
</dbReference>
<dbReference type="SUPFAM" id="SSF88697">
    <property type="entry name" value="PUA domain-like"/>
    <property type="match status" value="1"/>
</dbReference>
<evidence type="ECO:0000259" key="2">
    <source>
        <dbReference type="Pfam" id="PF04266"/>
    </source>
</evidence>
<dbReference type="EMBL" id="JAAEJV010000070">
    <property type="protein sequence ID" value="MBF5060071.1"/>
    <property type="molecule type" value="Genomic_DNA"/>
</dbReference>
<feature type="signal peptide" evidence="1">
    <location>
        <begin position="1"/>
        <end position="23"/>
    </location>
</feature>
<sequence length="175" mass="19600">MYTMKKFSYLSSIFLFTCGFAFGSPSSDPVPSSDAFHKSVRVETTNEGSVYYLNVQPQYLNDIINGKKIFEGRLNLPTFKDMQQGDHVIFADNNKRIAICSITSVARYPDFTKMLVSCGVLNMLPQIDPNSNSSIEMVTKGDEIYRSFPGYSEGEKIYGTLAIGIHYISVEAIEK</sequence>
<dbReference type="InterPro" id="IPR007374">
    <property type="entry name" value="ASCH_domain"/>
</dbReference>
<accession>A0ABS0B0Y9</accession>
<reference evidence="3 4" key="1">
    <citation type="submission" date="2020-01" db="EMBL/GenBank/DDBJ databases">
        <title>Draft genome sequence of Cand. Neptunochlamydia vexilliferae K9.</title>
        <authorList>
            <person name="Schulz F."/>
            <person name="Koestlbacher S."/>
            <person name="Wascher F."/>
            <person name="Pizzetti I."/>
            <person name="Horn M."/>
        </authorList>
    </citation>
    <scope>NUCLEOTIDE SEQUENCE [LARGE SCALE GENOMIC DNA]</scope>
    <source>
        <strain evidence="3 4">K9</strain>
    </source>
</reference>
<dbReference type="Gene3D" id="2.30.130.30">
    <property type="entry name" value="Hypothetical protein"/>
    <property type="match status" value="1"/>
</dbReference>
<gene>
    <name evidence="3" type="ORF">NEPTK9_001597</name>
</gene>
<evidence type="ECO:0000256" key="1">
    <source>
        <dbReference type="SAM" id="SignalP"/>
    </source>
</evidence>
<keyword evidence="4" id="KW-1185">Reference proteome</keyword>
<feature type="domain" description="ASCH" evidence="2">
    <location>
        <begin position="54"/>
        <end position="125"/>
    </location>
</feature>
<proteinExistence type="predicted"/>
<keyword evidence="1" id="KW-0732">Signal</keyword>
<feature type="chain" id="PRO_5045405280" description="ASCH domain-containing protein" evidence="1">
    <location>
        <begin position="24"/>
        <end position="175"/>
    </location>
</feature>
<comment type="caution">
    <text evidence="3">The sequence shown here is derived from an EMBL/GenBank/DDBJ whole genome shotgun (WGS) entry which is preliminary data.</text>
</comment>
<protein>
    <recommendedName>
        <fullName evidence="2">ASCH domain-containing protein</fullName>
    </recommendedName>
</protein>
<evidence type="ECO:0000313" key="4">
    <source>
        <dbReference type="Proteomes" id="UP001194714"/>
    </source>
</evidence>
<name>A0ABS0B0Y9_9BACT</name>
<organism evidence="3 4">
    <name type="scientific">Candidatus Neptunichlamydia vexilliferae</name>
    <dbReference type="NCBI Taxonomy" id="1651774"/>
    <lineage>
        <taxon>Bacteria</taxon>
        <taxon>Pseudomonadati</taxon>
        <taxon>Chlamydiota</taxon>
        <taxon>Chlamydiia</taxon>
        <taxon>Parachlamydiales</taxon>
        <taxon>Simkaniaceae</taxon>
        <taxon>Candidatus Neptunichlamydia</taxon>
    </lineage>
</organism>
<evidence type="ECO:0000313" key="3">
    <source>
        <dbReference type="EMBL" id="MBF5060071.1"/>
    </source>
</evidence>
<dbReference type="InterPro" id="IPR015947">
    <property type="entry name" value="PUA-like_sf"/>
</dbReference>